<dbReference type="GO" id="GO:0005634">
    <property type="term" value="C:nucleus"/>
    <property type="evidence" value="ECO:0007669"/>
    <property type="project" value="UniProtKB-SubCell"/>
</dbReference>
<dbReference type="PANTHER" id="PTHR34105">
    <property type="entry name" value="PROLINE-, GLUTAMIC ACID- AND LEUCINE-RICH PROTEIN 1"/>
    <property type="match status" value="1"/>
</dbReference>
<comment type="similarity">
    <text evidence="3">Belongs to the RIX1/PELP1 family.</text>
</comment>
<sequence length="771" mass="87925">MNSERFPLPALAKELESCQESQFGWILKKLASPDYIDEQLLKSDIALVVAKISKLLRSNEDYNVWKGCHAAVVFCSHNPLVLCCHSGQLLTIIYSKLEQKLEYHSSSTQNICNKIILDSLVFATSKIIELMRNKPTLSREHLVPKLKAIIPCLIRITPSKPELCLPVLKSLLLHHSTTFRPFATKYRQVLADLICKEYTNFSEKVQILVCDNYAYLHLIKLQAKGSQDDSQSHHKSFQDETWRIGILSILTQFKPVLELCDEIVELDHDQDLRNIIKTLTFDNLYETDLPTIDKDLPGLKVDLNEPTTLREIPRRLHLLIDLLLPFLSLSTPYPVRIPLNACLSLFEALLSLTKNFLPLKREIRRDAELVSVVTDILPCIQFAGIRLITVMVETFGKCCVSMLPSILGSLEYFIPIHQKTKTVDIKKCKLMDSEFLHFFHLLNVLFPHIGHQMLEFGLFSKVIEVALSLLEVVNPVDYLTNQKPNCMPSSKNGLKKQKRENSLGALSDMYTHSEPFVIDIPFTLYGEVNMLFRGLLSNWKLPSTEQCKIIRYSISNSLKFRQDYGYIPSSFVQLLRTEVIYPGNERVSILPIAISLLKGSCDEIFDLLCHPRLPMGMIYHTNKPVDLAQEELNEEEHGSAVDLENHADMAEAGNDSTHATKDEFNIKEDLKRSKVEPTVQSPKRQKLKKDIPLFQNQKIEILEKHEEGSFIAKQNETETTETTEAKNQVKNIEKFSSHSLMGEEYKQGSSPESDTEFVIPQIALSDDDEDS</sequence>
<keyword evidence="9" id="KW-1185">Reference proteome</keyword>
<evidence type="ECO:0000313" key="9">
    <source>
        <dbReference type="Proteomes" id="UP000019375"/>
    </source>
</evidence>
<organism evidence="8 9">
    <name type="scientific">Zygosaccharomyces bailii (strain CLIB 213 / ATCC 58445 / CBS 680 / BCRC 21525 / NBRC 1098 / NCYC 1416 / NRRL Y-2227)</name>
    <dbReference type="NCBI Taxonomy" id="1333698"/>
    <lineage>
        <taxon>Eukaryota</taxon>
        <taxon>Fungi</taxon>
        <taxon>Dikarya</taxon>
        <taxon>Ascomycota</taxon>
        <taxon>Saccharomycotina</taxon>
        <taxon>Saccharomycetes</taxon>
        <taxon>Saccharomycetales</taxon>
        <taxon>Saccharomycetaceae</taxon>
        <taxon>Zygosaccharomyces</taxon>
    </lineage>
</organism>
<evidence type="ECO:0000256" key="5">
    <source>
        <dbReference type="ARBA" id="ARBA00023242"/>
    </source>
</evidence>
<evidence type="ECO:0000256" key="3">
    <source>
        <dbReference type="ARBA" id="ARBA00010511"/>
    </source>
</evidence>
<dbReference type="Pfam" id="PF08167">
    <property type="entry name" value="RIX1"/>
    <property type="match status" value="1"/>
</dbReference>
<proteinExistence type="inferred from homology"/>
<evidence type="ECO:0000256" key="2">
    <source>
        <dbReference type="ARBA" id="ARBA00004123"/>
    </source>
</evidence>
<reference evidence="9" key="1">
    <citation type="journal article" date="2013" name="Genome Announc.">
        <title>Genome sequence of the food spoilage yeast Zygosaccharomyces bailii CLIB 213(T).</title>
        <authorList>
            <person name="Galeote V."/>
            <person name="Bigey F."/>
            <person name="Devillers H."/>
            <person name="Neuveglise C."/>
            <person name="Dequin S."/>
        </authorList>
    </citation>
    <scope>NUCLEOTIDE SEQUENCE [LARGE SCALE GENOMIC DNA]</scope>
    <source>
        <strain evidence="9">CLIB 213 / ATCC 58445 / CBS 680 / CCRC 21525 / NBRC 1098 / NCYC 1416 / NRRL Y-2227</strain>
    </source>
</reference>
<dbReference type="PANTHER" id="PTHR34105:SF1">
    <property type="entry name" value="PROLINE-, GLUTAMIC ACID- AND LEUCINE-RICH PROTEIN 1"/>
    <property type="match status" value="1"/>
</dbReference>
<dbReference type="Proteomes" id="UP000019375">
    <property type="component" value="Unassembled WGS sequence"/>
</dbReference>
<feature type="compositionally biased region" description="Basic and acidic residues" evidence="6">
    <location>
        <begin position="658"/>
        <end position="675"/>
    </location>
</feature>
<protein>
    <recommendedName>
        <fullName evidence="4">Pre-rRNA-processing protein RIX1</fullName>
    </recommendedName>
</protein>
<evidence type="ECO:0000256" key="6">
    <source>
        <dbReference type="SAM" id="MobiDB-lite"/>
    </source>
</evidence>
<feature type="region of interest" description="Disordered" evidence="6">
    <location>
        <begin position="714"/>
        <end position="771"/>
    </location>
</feature>
<comment type="subcellular location">
    <subcellularLocation>
        <location evidence="2">Nucleus</location>
    </subcellularLocation>
</comment>
<feature type="compositionally biased region" description="Basic and acidic residues" evidence="6">
    <location>
        <begin position="731"/>
        <end position="746"/>
    </location>
</feature>
<gene>
    <name evidence="8" type="ORF">BN860_04302g</name>
</gene>
<accession>A0A8J2TA04</accession>
<keyword evidence="5" id="KW-0539">Nucleus</keyword>
<dbReference type="OrthoDB" id="20900at2759"/>
<dbReference type="AlphaFoldDB" id="A0A8J2TA04"/>
<name>A0A8J2TA04_ZYGB2</name>
<dbReference type="InterPro" id="IPR012583">
    <property type="entry name" value="RIX1_N"/>
</dbReference>
<evidence type="ECO:0000256" key="4">
    <source>
        <dbReference type="ARBA" id="ARBA00021502"/>
    </source>
</evidence>
<dbReference type="GO" id="GO:0006364">
    <property type="term" value="P:rRNA processing"/>
    <property type="evidence" value="ECO:0007669"/>
    <property type="project" value="TreeGrafter"/>
</dbReference>
<evidence type="ECO:0000256" key="1">
    <source>
        <dbReference type="ARBA" id="ARBA00003770"/>
    </source>
</evidence>
<dbReference type="EMBL" id="HG316463">
    <property type="protein sequence ID" value="CDF91304.1"/>
    <property type="molecule type" value="Genomic_DNA"/>
</dbReference>
<feature type="region of interest" description="Disordered" evidence="6">
    <location>
        <begin position="651"/>
        <end position="686"/>
    </location>
</feature>
<comment type="function">
    <text evidence="1">Component of the RIX1 complex required for processing of ITS2 sequences from 35S pre-rRNA and the nucleoplasmic transit of the pre-60S ribosomal subunits. Regulates pre-60S association of the critical remodeling factor MDN1.</text>
</comment>
<feature type="domain" description="Pre-rRNA-processing protein RIX1 N-terminal" evidence="7">
    <location>
        <begin position="8"/>
        <end position="200"/>
    </location>
</feature>
<evidence type="ECO:0000259" key="7">
    <source>
        <dbReference type="Pfam" id="PF08167"/>
    </source>
</evidence>
<evidence type="ECO:0000313" key="8">
    <source>
        <dbReference type="EMBL" id="CDF91304.1"/>
    </source>
</evidence>